<reference evidence="4" key="1">
    <citation type="submission" date="2020-07" db="EMBL/GenBank/DDBJ databases">
        <title>Genome sequence and genetic diversity analysis of an under-domesticated orphan crop, white fonio (Digitaria exilis).</title>
        <authorList>
            <person name="Bennetzen J.L."/>
            <person name="Chen S."/>
            <person name="Ma X."/>
            <person name="Wang X."/>
            <person name="Yssel A.E.J."/>
            <person name="Chaluvadi S.R."/>
            <person name="Johnson M."/>
            <person name="Gangashetty P."/>
            <person name="Hamidou F."/>
            <person name="Sanogo M.D."/>
            <person name="Zwaenepoel A."/>
            <person name="Wallace J."/>
            <person name="Van De Peer Y."/>
            <person name="Van Deynze A."/>
        </authorList>
    </citation>
    <scope>NUCLEOTIDE SEQUENCE</scope>
    <source>
        <tissue evidence="4">Leaves</tissue>
    </source>
</reference>
<name>A0A835E5G2_9POAL</name>
<protein>
    <submittedName>
        <fullName evidence="4">Uncharacterized protein</fullName>
    </submittedName>
</protein>
<dbReference type="EMBL" id="JACEFO010002380">
    <property type="protein sequence ID" value="KAF8662568.1"/>
    <property type="molecule type" value="Genomic_DNA"/>
</dbReference>
<sequence length="430" mass="47392">MSFIVGNVHTVKTRLKILKLIHVRLDGTTLTELCSRCHCLEELELKDCVIPHKTKIQPILLARLTMIRCQINEGLSIHAPNLVVLQFSRNRCHVPWIQNLGLLAASNIYQQAPHMYPEGSSLGSCSLKILKLSHVMLDDTTLSQLCSRCTFLEELGLNDCPVVGKEIRSNSLRCLSMINCKFATGSEVHAPNLLSLRCIRPFQQVPLFGNMEFLITAIIALDDSCMPSDSWCTLAEDDKGESDHDGDFFCTAGAEDSSDNSDSEIESNQYEKYESDHDGDLSAHSRAEESDVHSDNESDLDEEVESHTDHNIDVCIGKFDDNSDDESFHNDNISAHSGAQDSDDNQSSSGPADEVDGCTVCYQEIAEKYNDACGGKIGGDGLLCILSNVRTLDLSAHSGEVQFNNLLLYAFAAQLVIFVITVNGCSHAWE</sequence>
<feature type="compositionally biased region" description="Acidic residues" evidence="1">
    <location>
        <begin position="256"/>
        <end position="265"/>
    </location>
</feature>
<dbReference type="PANTHER" id="PTHR34223">
    <property type="entry name" value="OS11G0201299 PROTEIN"/>
    <property type="match status" value="1"/>
</dbReference>
<dbReference type="InterPro" id="IPR053197">
    <property type="entry name" value="F-box_SCFL_complex_component"/>
</dbReference>
<dbReference type="SUPFAM" id="SSF52047">
    <property type="entry name" value="RNI-like"/>
    <property type="match status" value="1"/>
</dbReference>
<feature type="domain" description="At1g61320/AtMIF1 LRR" evidence="2">
    <location>
        <begin position="13"/>
        <end position="93"/>
    </location>
</feature>
<evidence type="ECO:0000256" key="1">
    <source>
        <dbReference type="SAM" id="MobiDB-lite"/>
    </source>
</evidence>
<feature type="domain" description="F-box/LRR-repeat protein 15/At3g58940/PEG3-like LRR" evidence="3">
    <location>
        <begin position="126"/>
        <end position="198"/>
    </location>
</feature>
<gene>
    <name evidence="4" type="ORF">HU200_056167</name>
</gene>
<dbReference type="InterPro" id="IPR032675">
    <property type="entry name" value="LRR_dom_sf"/>
</dbReference>
<dbReference type="Pfam" id="PF23622">
    <property type="entry name" value="LRR_At1g61320_AtMIF1"/>
    <property type="match status" value="1"/>
</dbReference>
<feature type="region of interest" description="Disordered" evidence="1">
    <location>
        <begin position="326"/>
        <end position="353"/>
    </location>
</feature>
<dbReference type="Gene3D" id="3.80.10.10">
    <property type="entry name" value="Ribonuclease Inhibitor"/>
    <property type="match status" value="1"/>
</dbReference>
<dbReference type="InterPro" id="IPR055411">
    <property type="entry name" value="LRR_FXL15/At3g58940/PEG3-like"/>
</dbReference>
<feature type="compositionally biased region" description="Basic and acidic residues" evidence="1">
    <location>
        <begin position="269"/>
        <end position="296"/>
    </location>
</feature>
<proteinExistence type="predicted"/>
<evidence type="ECO:0000259" key="3">
    <source>
        <dbReference type="Pfam" id="PF24758"/>
    </source>
</evidence>
<dbReference type="PANTHER" id="PTHR34223:SF34">
    <property type="entry name" value="F-BOX DOMAIN-CONTAINING PROTEIN"/>
    <property type="match status" value="1"/>
</dbReference>
<evidence type="ECO:0000313" key="5">
    <source>
        <dbReference type="Proteomes" id="UP000636709"/>
    </source>
</evidence>
<feature type="compositionally biased region" description="Polar residues" evidence="1">
    <location>
        <begin position="330"/>
        <end position="350"/>
    </location>
</feature>
<dbReference type="AlphaFoldDB" id="A0A835E5G2"/>
<dbReference type="Pfam" id="PF24758">
    <property type="entry name" value="LRR_At5g56370"/>
    <property type="match status" value="1"/>
</dbReference>
<dbReference type="Proteomes" id="UP000636709">
    <property type="component" value="Unassembled WGS sequence"/>
</dbReference>
<evidence type="ECO:0000313" key="4">
    <source>
        <dbReference type="EMBL" id="KAF8662568.1"/>
    </source>
</evidence>
<feature type="region of interest" description="Disordered" evidence="1">
    <location>
        <begin position="240"/>
        <end position="307"/>
    </location>
</feature>
<keyword evidence="5" id="KW-1185">Reference proteome</keyword>
<accession>A0A835E5G2</accession>
<comment type="caution">
    <text evidence="4">The sequence shown here is derived from an EMBL/GenBank/DDBJ whole genome shotgun (WGS) entry which is preliminary data.</text>
</comment>
<organism evidence="4 5">
    <name type="scientific">Digitaria exilis</name>
    <dbReference type="NCBI Taxonomy" id="1010633"/>
    <lineage>
        <taxon>Eukaryota</taxon>
        <taxon>Viridiplantae</taxon>
        <taxon>Streptophyta</taxon>
        <taxon>Embryophyta</taxon>
        <taxon>Tracheophyta</taxon>
        <taxon>Spermatophyta</taxon>
        <taxon>Magnoliopsida</taxon>
        <taxon>Liliopsida</taxon>
        <taxon>Poales</taxon>
        <taxon>Poaceae</taxon>
        <taxon>PACMAD clade</taxon>
        <taxon>Panicoideae</taxon>
        <taxon>Panicodae</taxon>
        <taxon>Paniceae</taxon>
        <taxon>Anthephorinae</taxon>
        <taxon>Digitaria</taxon>
    </lineage>
</organism>
<evidence type="ECO:0000259" key="2">
    <source>
        <dbReference type="Pfam" id="PF23622"/>
    </source>
</evidence>
<dbReference type="InterPro" id="IPR055357">
    <property type="entry name" value="LRR_At1g61320_AtMIF1"/>
</dbReference>
<dbReference type="OrthoDB" id="683801at2759"/>